<evidence type="ECO:0000256" key="6">
    <source>
        <dbReference type="ARBA" id="ARBA00022857"/>
    </source>
</evidence>
<feature type="chain" id="PRO_5044522930" description="NAD(P)(+)--arginine ADP-ribosyltransferase" evidence="10">
    <location>
        <begin position="21"/>
        <end position="295"/>
    </location>
</feature>
<keyword evidence="8" id="KW-1015">Disulfide bond</keyword>
<accession>A0AAV7CAL6</accession>
<name>A0AAV7CAL6_ENGPU</name>
<dbReference type="PANTHER" id="PTHR10339">
    <property type="entry name" value="ADP-RIBOSYLTRANSFERASE"/>
    <property type="match status" value="1"/>
</dbReference>
<dbReference type="Proteomes" id="UP000824782">
    <property type="component" value="Unassembled WGS sequence"/>
</dbReference>
<evidence type="ECO:0000256" key="8">
    <source>
        <dbReference type="ARBA" id="ARBA00023157"/>
    </source>
</evidence>
<evidence type="ECO:0000256" key="7">
    <source>
        <dbReference type="ARBA" id="ARBA00023027"/>
    </source>
</evidence>
<dbReference type="InterPro" id="IPR050999">
    <property type="entry name" value="ADP-ribosyltransferase_ARG"/>
</dbReference>
<dbReference type="InterPro" id="IPR000768">
    <property type="entry name" value="ART"/>
</dbReference>
<keyword evidence="6 10" id="KW-0521">NADP</keyword>
<dbReference type="GO" id="GO:0106274">
    <property type="term" value="F:NAD+-protein-arginine ADP-ribosyltransferase activity"/>
    <property type="evidence" value="ECO:0007669"/>
    <property type="project" value="UniProtKB-EC"/>
</dbReference>
<dbReference type="PRINTS" id="PR00970">
    <property type="entry name" value="RIBTRNSFRASE"/>
</dbReference>
<evidence type="ECO:0000256" key="10">
    <source>
        <dbReference type="RuleBase" id="RU361228"/>
    </source>
</evidence>
<keyword evidence="12" id="KW-1185">Reference proteome</keyword>
<comment type="catalytic activity">
    <reaction evidence="9 10">
        <text>L-arginyl-[protein] + NAD(+) = N(omega)-(ADP-D-ribosyl)-L-arginyl-[protein] + nicotinamide + H(+)</text>
        <dbReference type="Rhea" id="RHEA:19149"/>
        <dbReference type="Rhea" id="RHEA-COMP:10532"/>
        <dbReference type="Rhea" id="RHEA-COMP:15087"/>
        <dbReference type="ChEBI" id="CHEBI:15378"/>
        <dbReference type="ChEBI" id="CHEBI:17154"/>
        <dbReference type="ChEBI" id="CHEBI:29965"/>
        <dbReference type="ChEBI" id="CHEBI:57540"/>
        <dbReference type="ChEBI" id="CHEBI:142554"/>
        <dbReference type="EC" id="2.4.2.31"/>
    </reaction>
</comment>
<keyword evidence="2 10" id="KW-0328">Glycosyltransferase</keyword>
<evidence type="ECO:0000313" key="12">
    <source>
        <dbReference type="Proteomes" id="UP000824782"/>
    </source>
</evidence>
<protein>
    <recommendedName>
        <fullName evidence="10">NAD(P)(+)--arginine ADP-ribosyltransferase</fullName>
        <ecNumber evidence="10">2.4.2.31</ecNumber>
    </recommendedName>
    <alternativeName>
        <fullName evidence="10">Mono(ADP-ribosyl)transferase</fullName>
    </alternativeName>
</protein>
<gene>
    <name evidence="11" type="ORF">GDO81_007905</name>
</gene>
<dbReference type="Pfam" id="PF01129">
    <property type="entry name" value="ART"/>
    <property type="match status" value="1"/>
</dbReference>
<dbReference type="EC" id="2.4.2.31" evidence="10"/>
<feature type="signal peptide" evidence="10">
    <location>
        <begin position="1"/>
        <end position="20"/>
    </location>
</feature>
<dbReference type="PROSITE" id="PS51996">
    <property type="entry name" value="TR_MART"/>
    <property type="match status" value="1"/>
</dbReference>
<keyword evidence="7 10" id="KW-0520">NAD</keyword>
<organism evidence="11 12">
    <name type="scientific">Engystomops pustulosus</name>
    <name type="common">Tungara frog</name>
    <name type="synonym">Physalaemus pustulosus</name>
    <dbReference type="NCBI Taxonomy" id="76066"/>
    <lineage>
        <taxon>Eukaryota</taxon>
        <taxon>Metazoa</taxon>
        <taxon>Chordata</taxon>
        <taxon>Craniata</taxon>
        <taxon>Vertebrata</taxon>
        <taxon>Euteleostomi</taxon>
        <taxon>Amphibia</taxon>
        <taxon>Batrachia</taxon>
        <taxon>Anura</taxon>
        <taxon>Neobatrachia</taxon>
        <taxon>Hyloidea</taxon>
        <taxon>Leptodactylidae</taxon>
        <taxon>Leiuperinae</taxon>
        <taxon>Engystomops</taxon>
    </lineage>
</organism>
<evidence type="ECO:0000256" key="2">
    <source>
        <dbReference type="ARBA" id="ARBA00022676"/>
    </source>
</evidence>
<dbReference type="EMBL" id="WNYA01000003">
    <property type="protein sequence ID" value="KAG8582070.1"/>
    <property type="molecule type" value="Genomic_DNA"/>
</dbReference>
<dbReference type="GO" id="GO:0016779">
    <property type="term" value="F:nucleotidyltransferase activity"/>
    <property type="evidence" value="ECO:0007669"/>
    <property type="project" value="UniProtKB-KW"/>
</dbReference>
<proteinExistence type="inferred from homology"/>
<evidence type="ECO:0000256" key="1">
    <source>
        <dbReference type="ARBA" id="ARBA00009558"/>
    </source>
</evidence>
<evidence type="ECO:0000256" key="5">
    <source>
        <dbReference type="ARBA" id="ARBA00022729"/>
    </source>
</evidence>
<dbReference type="SUPFAM" id="SSF56399">
    <property type="entry name" value="ADP-ribosylation"/>
    <property type="match status" value="1"/>
</dbReference>
<evidence type="ECO:0000256" key="9">
    <source>
        <dbReference type="ARBA" id="ARBA00047597"/>
    </source>
</evidence>
<evidence type="ECO:0000256" key="4">
    <source>
        <dbReference type="ARBA" id="ARBA00022695"/>
    </source>
</evidence>
<dbReference type="FunFam" id="3.90.176.10:FF:000001">
    <property type="entry name" value="NAD(P)(+)--arginine ADP-ribosyltransferase"/>
    <property type="match status" value="1"/>
</dbReference>
<evidence type="ECO:0000256" key="3">
    <source>
        <dbReference type="ARBA" id="ARBA00022679"/>
    </source>
</evidence>
<dbReference type="EMBL" id="WNYA01000003">
    <property type="protein sequence ID" value="KAG8582071.1"/>
    <property type="molecule type" value="Genomic_DNA"/>
</dbReference>
<dbReference type="AlphaFoldDB" id="A0AAV7CAL6"/>
<keyword evidence="4" id="KW-0548">Nucleotidyltransferase</keyword>
<comment type="caution">
    <text evidence="11">The sequence shown here is derived from an EMBL/GenBank/DDBJ whole genome shotgun (WGS) entry which is preliminary data.</text>
</comment>
<dbReference type="PANTHER" id="PTHR10339:SF26">
    <property type="entry name" value="NAD(P)(+)--ARGININE ADP-RIBOSYLTRANSFERASE"/>
    <property type="match status" value="1"/>
</dbReference>
<keyword evidence="3 10" id="KW-0808">Transferase</keyword>
<comment type="similarity">
    <text evidence="1 10">Belongs to the Arg-specific ADP-ribosyltransferase family.</text>
</comment>
<evidence type="ECO:0000313" key="11">
    <source>
        <dbReference type="EMBL" id="KAG8582070.1"/>
    </source>
</evidence>
<sequence>MSPLSFFLWLIFLMTGQVSCLQVQLGMYEDAFDDQYMGCLDTMESVAPELLKKEREQSPELDKAWNNSSVTWNQTKPSLGRLPDGFRDEYGIALLLYTYMDSPLYKELNWAVREYGQHPDSFRFHSWHFYLTRALSLLRSRCDGKPWSTYRGTSKVHFEPPSDPQAPIRLSQFTSTSMDIAQAQKFGNTSFFNISTCYGADIERFSHYPAQKEVLIPVDEVFYVTKYIEEGNQLVLGTTSRRCSFYNCAYLGGDKRQSCIYNSAPPIVKMGESVLVPLLVATSLAVLQAIRFVIS</sequence>
<dbReference type="Gene3D" id="3.90.176.10">
    <property type="entry name" value="Toxin ADP-ribosyltransferase, Chain A, domain 1"/>
    <property type="match status" value="1"/>
</dbReference>
<dbReference type="GO" id="GO:0003950">
    <property type="term" value="F:NAD+ poly-ADP-ribosyltransferase activity"/>
    <property type="evidence" value="ECO:0007669"/>
    <property type="project" value="TreeGrafter"/>
</dbReference>
<keyword evidence="5 10" id="KW-0732">Signal</keyword>
<reference evidence="11" key="1">
    <citation type="thesis" date="2020" institute="ProQuest LLC" country="789 East Eisenhower Parkway, Ann Arbor, MI, USA">
        <title>Comparative Genomics and Chromosome Evolution.</title>
        <authorList>
            <person name="Mudd A.B."/>
        </authorList>
    </citation>
    <scope>NUCLEOTIDE SEQUENCE</scope>
    <source>
        <strain evidence="11">237g6f4</strain>
        <tissue evidence="11">Blood</tissue>
    </source>
</reference>